<dbReference type="PANTHER" id="PTHR47926">
    <property type="entry name" value="PENTATRICOPEPTIDE REPEAT-CONTAINING PROTEIN"/>
    <property type="match status" value="1"/>
</dbReference>
<feature type="repeat" description="PPR" evidence="2">
    <location>
        <begin position="604"/>
        <end position="638"/>
    </location>
</feature>
<reference evidence="3 4" key="1">
    <citation type="journal article" date="2014" name="PLoS ONE">
        <title>Global Analysis of Gene Expression Profiles in Physic Nut (Jatropha curcas L.) Seedlings Exposed to Salt Stress.</title>
        <authorList>
            <person name="Zhang L."/>
            <person name="Zhang C."/>
            <person name="Wu P."/>
            <person name="Chen Y."/>
            <person name="Li M."/>
            <person name="Jiang H."/>
            <person name="Wu G."/>
        </authorList>
    </citation>
    <scope>NUCLEOTIDE SEQUENCE [LARGE SCALE GENOMIC DNA]</scope>
    <source>
        <strain evidence="4">cv. GZQX0401</strain>
        <tissue evidence="3">Young leaves</tissue>
    </source>
</reference>
<evidence type="ECO:0000256" key="2">
    <source>
        <dbReference type="PROSITE-ProRule" id="PRU00708"/>
    </source>
</evidence>
<dbReference type="InterPro" id="IPR011990">
    <property type="entry name" value="TPR-like_helical_dom_sf"/>
</dbReference>
<sequence>MITKLSWRRFINHHFPRLSHPLLRSFSNQQNTPSAQQASYPQLSLKFYEAMKECVSIPIARKLHGQLISAGLDCSVFLQNHLLNMYFNCDLVDDACRIFAEMGFRNVFSYNTVIYGLGNAGLIGEAKKLFEEMPARDSVSWNSMMSVYYRNEKPEETLKVFVSLIRNCTCLANLLSFSCAMKACGALGYIKLAFQLHGLVEKFDFGSDTSIKTSIMDMYIKTDAVSYAERVFLMIPNPSLFCFNSMIYGYSKSFGVGRALEMFNQMPERDSVSWNTIISILSQHGFGVPTLDMFVHMWAQGFRPNSMTYACVLSASASICDLEWGTHLHARIIRVEPVVDVYVGNGLIDMYAKCGHLEFSRRVFNSLSEYNAVSWTSLIGGFAKCGLEEEALQLFSQMREVPVALDEFILAIVLKLCSRPTCISVGRQLHAFVMKTGIVSFVPVGNALITMYSKCSDTQNANNVFEMMPVRNIITWTSIITAFSQVGDIEKAQAYFDKMPERNVITWNSIISMYMQHGFLECGLKLYVRMQRECIMPDDISFATSISACADLASLKHGIQIVAQAEKLGFCSDVSVANSVVTMYSRCGQIEKAREVFDSICMKDLVSWNSIMAGYAQNGQGRMVIEIFENMIKMECTPDHISYVSVLSGCSYAGLVTEGKHYFHSMTKDYGIYPTNEHFACMVDLLGRAALLEQAKDLIDEMPFKPNVDVWGALLSACKIHCNTKLAEFAARNLLDLDVDNCGSYILLAHIYSDCGKFEGVADVRKKMREKGIQKNPGCSWIEVKNGVHVFTADETNHPQIKDIYAMLDNIYSEIEGTRCYFAPVSPVGSWSYSNKKLAWINQHTFEDVWPSNEESLSFL</sequence>
<dbReference type="Pfam" id="PF20431">
    <property type="entry name" value="E_motif"/>
    <property type="match status" value="1"/>
</dbReference>
<name>A0A067KY59_JATCU</name>
<feature type="repeat" description="PPR" evidence="2">
    <location>
        <begin position="503"/>
        <end position="537"/>
    </location>
</feature>
<proteinExistence type="predicted"/>
<dbReference type="InterPro" id="IPR046960">
    <property type="entry name" value="PPR_At4g14850-like_plant"/>
</dbReference>
<accession>A0A067KY59</accession>
<dbReference type="Pfam" id="PF12854">
    <property type="entry name" value="PPR_1"/>
    <property type="match status" value="1"/>
</dbReference>
<protein>
    <recommendedName>
        <fullName evidence="5">Pentatricopeptide repeat-containing protein At2g13600-like</fullName>
    </recommendedName>
</protein>
<dbReference type="AlphaFoldDB" id="A0A067KY59"/>
<dbReference type="FunFam" id="1.25.40.10:FF:000780">
    <property type="entry name" value="Pentatricopeptide repeat-containing protein isoform A"/>
    <property type="match status" value="1"/>
</dbReference>
<dbReference type="InterPro" id="IPR002885">
    <property type="entry name" value="PPR_rpt"/>
</dbReference>
<feature type="repeat" description="PPR" evidence="2">
    <location>
        <begin position="472"/>
        <end position="502"/>
    </location>
</feature>
<evidence type="ECO:0008006" key="5">
    <source>
        <dbReference type="Google" id="ProtNLM"/>
    </source>
</evidence>
<feature type="repeat" description="PPR" evidence="2">
    <location>
        <begin position="270"/>
        <end position="304"/>
    </location>
</feature>
<dbReference type="Pfam" id="PF13041">
    <property type="entry name" value="PPR_2"/>
    <property type="match status" value="2"/>
</dbReference>
<evidence type="ECO:0000256" key="1">
    <source>
        <dbReference type="ARBA" id="ARBA00022737"/>
    </source>
</evidence>
<dbReference type="FunFam" id="1.25.40.10:FF:001063">
    <property type="entry name" value="Pentatricopeptide repeat-containing protein isoform A"/>
    <property type="match status" value="1"/>
</dbReference>
<dbReference type="InterPro" id="IPR046848">
    <property type="entry name" value="E_motif"/>
</dbReference>
<dbReference type="NCBIfam" id="TIGR00756">
    <property type="entry name" value="PPR"/>
    <property type="match status" value="6"/>
</dbReference>
<evidence type="ECO:0000313" key="3">
    <source>
        <dbReference type="EMBL" id="KDP36754.1"/>
    </source>
</evidence>
<organism evidence="3 4">
    <name type="scientific">Jatropha curcas</name>
    <name type="common">Barbados nut</name>
    <dbReference type="NCBI Taxonomy" id="180498"/>
    <lineage>
        <taxon>Eukaryota</taxon>
        <taxon>Viridiplantae</taxon>
        <taxon>Streptophyta</taxon>
        <taxon>Embryophyta</taxon>
        <taxon>Tracheophyta</taxon>
        <taxon>Spermatophyta</taxon>
        <taxon>Magnoliopsida</taxon>
        <taxon>eudicotyledons</taxon>
        <taxon>Gunneridae</taxon>
        <taxon>Pentapetalae</taxon>
        <taxon>rosids</taxon>
        <taxon>fabids</taxon>
        <taxon>Malpighiales</taxon>
        <taxon>Euphorbiaceae</taxon>
        <taxon>Crotonoideae</taxon>
        <taxon>Jatropheae</taxon>
        <taxon>Jatropha</taxon>
    </lineage>
</organism>
<keyword evidence="4" id="KW-1185">Reference proteome</keyword>
<dbReference type="Pfam" id="PF01535">
    <property type="entry name" value="PPR"/>
    <property type="match status" value="6"/>
</dbReference>
<dbReference type="GO" id="GO:0003723">
    <property type="term" value="F:RNA binding"/>
    <property type="evidence" value="ECO:0007669"/>
    <property type="project" value="InterPro"/>
</dbReference>
<dbReference type="FunFam" id="1.25.40.10:FF:000031">
    <property type="entry name" value="Pentatricopeptide repeat-containing protein mitochondrial"/>
    <property type="match status" value="1"/>
</dbReference>
<dbReference type="Gene3D" id="1.25.40.10">
    <property type="entry name" value="Tetratricopeptide repeat domain"/>
    <property type="match status" value="7"/>
</dbReference>
<evidence type="ECO:0000313" key="4">
    <source>
        <dbReference type="Proteomes" id="UP000027138"/>
    </source>
</evidence>
<dbReference type="OrthoDB" id="185373at2759"/>
<feature type="repeat" description="PPR" evidence="2">
    <location>
        <begin position="371"/>
        <end position="405"/>
    </location>
</feature>
<dbReference type="PANTHER" id="PTHR47926:SF370">
    <property type="entry name" value="DYW DOMAIN-CONTAINING PROTEIN"/>
    <property type="match status" value="1"/>
</dbReference>
<dbReference type="PROSITE" id="PS51375">
    <property type="entry name" value="PPR"/>
    <property type="match status" value="6"/>
</dbReference>
<dbReference type="FunFam" id="1.25.40.10:FF:000285">
    <property type="entry name" value="Pentatricopeptide repeat-containing protein, chloroplastic"/>
    <property type="match status" value="1"/>
</dbReference>
<dbReference type="FunFam" id="1.25.40.10:FF:000442">
    <property type="entry name" value="Pentatricopeptide repeat-containing protein At3g49710"/>
    <property type="match status" value="1"/>
</dbReference>
<keyword evidence="1" id="KW-0677">Repeat</keyword>
<feature type="repeat" description="PPR" evidence="2">
    <location>
        <begin position="106"/>
        <end position="140"/>
    </location>
</feature>
<gene>
    <name evidence="3" type="ORF">JCGZ_08045</name>
</gene>
<dbReference type="Proteomes" id="UP000027138">
    <property type="component" value="Unassembled WGS sequence"/>
</dbReference>
<dbReference type="GO" id="GO:0009451">
    <property type="term" value="P:RNA modification"/>
    <property type="evidence" value="ECO:0007669"/>
    <property type="project" value="InterPro"/>
</dbReference>
<dbReference type="EMBL" id="KK914420">
    <property type="protein sequence ID" value="KDP36754.1"/>
    <property type="molecule type" value="Genomic_DNA"/>
</dbReference>
<dbReference type="FunFam" id="1.25.40.10:FF:000366">
    <property type="entry name" value="Pentatricopeptide (PPR) repeat-containing protein"/>
    <property type="match status" value="1"/>
</dbReference>